<gene>
    <name evidence="6" type="primary">dsdC</name>
    <name evidence="6" type="ORF">NCG91_05850</name>
</gene>
<dbReference type="CDD" id="cd08432">
    <property type="entry name" value="PBP2_GcdR_TrpI_HvrB_AmpR_like"/>
    <property type="match status" value="1"/>
</dbReference>
<evidence type="ECO:0000259" key="5">
    <source>
        <dbReference type="PROSITE" id="PS50931"/>
    </source>
</evidence>
<sequence length="311" mass="33367">MPAGAPIRATLGATLTASQFANLHTFLVAARHASFALAAQELALTPSAVSHRIARLEAGLGLRLFERLTRQVRLTQDGERIFAALQTGWDSLHAALAGGDALAGSVTVHARPSVAQCWLVPRLAGFAAQYPDVSIDLRVGNDAVDFRAGQVDLALHYGDGHFPGLVSRKLMDEWLAPVCSPQYAREHGLLDAPHNLPGATVLHDTLAWPACAPDAEWRLWLDKQAPGASLPARSLRFDRADLCAQAAIHHAGVAMGRRQLVQPWLASGQLILPFGGFNLPSPQAYYLVHAARTPLPARVQALSDWLVGQAI</sequence>
<accession>A0ABT0WP82</accession>
<dbReference type="RefSeq" id="WP_251348966.1">
    <property type="nucleotide sequence ID" value="NZ_JAMQGR010000001.1"/>
</dbReference>
<proteinExistence type="inferred from homology"/>
<dbReference type="InterPro" id="IPR036390">
    <property type="entry name" value="WH_DNA-bd_sf"/>
</dbReference>
<dbReference type="PANTHER" id="PTHR30537:SF32">
    <property type="entry name" value="HTH-TYPE TRANSCRIPTIONAL REGULATOR DSDC"/>
    <property type="match status" value="1"/>
</dbReference>
<dbReference type="Proteomes" id="UP001202243">
    <property type="component" value="Unassembled WGS sequence"/>
</dbReference>
<evidence type="ECO:0000256" key="1">
    <source>
        <dbReference type="ARBA" id="ARBA00009437"/>
    </source>
</evidence>
<dbReference type="Gene3D" id="1.10.10.10">
    <property type="entry name" value="Winged helix-like DNA-binding domain superfamily/Winged helix DNA-binding domain"/>
    <property type="match status" value="1"/>
</dbReference>
<evidence type="ECO:0000256" key="2">
    <source>
        <dbReference type="ARBA" id="ARBA00023015"/>
    </source>
</evidence>
<keyword evidence="2" id="KW-0805">Transcription regulation</keyword>
<dbReference type="EMBL" id="JAMQGR010000001">
    <property type="protein sequence ID" value="MCM2565113.1"/>
    <property type="molecule type" value="Genomic_DNA"/>
</dbReference>
<dbReference type="PROSITE" id="PS50931">
    <property type="entry name" value="HTH_LYSR"/>
    <property type="match status" value="1"/>
</dbReference>
<comment type="similarity">
    <text evidence="1">Belongs to the LysR transcriptional regulatory family.</text>
</comment>
<organism evidence="6 7">
    <name type="scientific">Janthinobacterium kumbetense</name>
    <dbReference type="NCBI Taxonomy" id="2950280"/>
    <lineage>
        <taxon>Bacteria</taxon>
        <taxon>Pseudomonadati</taxon>
        <taxon>Pseudomonadota</taxon>
        <taxon>Betaproteobacteria</taxon>
        <taxon>Burkholderiales</taxon>
        <taxon>Oxalobacteraceae</taxon>
        <taxon>Janthinobacterium</taxon>
    </lineage>
</organism>
<feature type="domain" description="HTH lysR-type" evidence="5">
    <location>
        <begin position="23"/>
        <end position="75"/>
    </location>
</feature>
<dbReference type="InterPro" id="IPR058163">
    <property type="entry name" value="LysR-type_TF_proteobact-type"/>
</dbReference>
<name>A0ABT0WP82_9BURK</name>
<evidence type="ECO:0000313" key="6">
    <source>
        <dbReference type="EMBL" id="MCM2565113.1"/>
    </source>
</evidence>
<protein>
    <submittedName>
        <fullName evidence="6">DNA-binding transcriptional regulator DsdC</fullName>
    </submittedName>
</protein>
<keyword evidence="7" id="KW-1185">Reference proteome</keyword>
<dbReference type="PRINTS" id="PR00039">
    <property type="entry name" value="HTHLYSR"/>
</dbReference>
<evidence type="ECO:0000313" key="7">
    <source>
        <dbReference type="Proteomes" id="UP001202243"/>
    </source>
</evidence>
<dbReference type="InterPro" id="IPR000847">
    <property type="entry name" value="LysR_HTH_N"/>
</dbReference>
<reference evidence="6 7" key="1">
    <citation type="submission" date="2022-06" db="EMBL/GenBank/DDBJ databases">
        <title>Janthinobacterium kumbetensis sp. nov., isolated from spring water in Turkey.</title>
        <authorList>
            <person name="Inan Bektas K."/>
            <person name="Belduz A.A."/>
            <person name="Canakci S."/>
            <person name="Nalcaoglu A."/>
            <person name="Ceylan E."/>
            <person name="Kati H."/>
        </authorList>
    </citation>
    <scope>NUCLEOTIDE SEQUENCE [LARGE SCALE GENOMIC DNA]</scope>
    <source>
        <strain evidence="6 7">GK</strain>
    </source>
</reference>
<dbReference type="PANTHER" id="PTHR30537">
    <property type="entry name" value="HTH-TYPE TRANSCRIPTIONAL REGULATOR"/>
    <property type="match status" value="1"/>
</dbReference>
<dbReference type="NCBIfam" id="NF007491">
    <property type="entry name" value="PRK10086.1"/>
    <property type="match status" value="1"/>
</dbReference>
<keyword evidence="4" id="KW-0804">Transcription</keyword>
<dbReference type="Gene3D" id="3.40.190.10">
    <property type="entry name" value="Periplasmic binding protein-like II"/>
    <property type="match status" value="2"/>
</dbReference>
<dbReference type="Pfam" id="PF03466">
    <property type="entry name" value="LysR_substrate"/>
    <property type="match status" value="1"/>
</dbReference>
<comment type="caution">
    <text evidence="6">The sequence shown here is derived from an EMBL/GenBank/DDBJ whole genome shotgun (WGS) entry which is preliminary data.</text>
</comment>
<dbReference type="GO" id="GO:0003677">
    <property type="term" value="F:DNA binding"/>
    <property type="evidence" value="ECO:0007669"/>
    <property type="project" value="UniProtKB-KW"/>
</dbReference>
<evidence type="ECO:0000256" key="3">
    <source>
        <dbReference type="ARBA" id="ARBA00023125"/>
    </source>
</evidence>
<dbReference type="Pfam" id="PF00126">
    <property type="entry name" value="HTH_1"/>
    <property type="match status" value="1"/>
</dbReference>
<dbReference type="InterPro" id="IPR005119">
    <property type="entry name" value="LysR_subst-bd"/>
</dbReference>
<evidence type="ECO:0000256" key="4">
    <source>
        <dbReference type="ARBA" id="ARBA00023163"/>
    </source>
</evidence>
<dbReference type="SUPFAM" id="SSF46785">
    <property type="entry name" value="Winged helix' DNA-binding domain"/>
    <property type="match status" value="1"/>
</dbReference>
<dbReference type="SUPFAM" id="SSF53850">
    <property type="entry name" value="Periplasmic binding protein-like II"/>
    <property type="match status" value="1"/>
</dbReference>
<dbReference type="InterPro" id="IPR036388">
    <property type="entry name" value="WH-like_DNA-bd_sf"/>
</dbReference>
<keyword evidence="3 6" id="KW-0238">DNA-binding</keyword>